<protein>
    <submittedName>
        <fullName evidence="1">Uncharacterized protein</fullName>
    </submittedName>
</protein>
<name>A0A059EZW0_9MICR</name>
<feature type="non-terminal residue" evidence="1">
    <location>
        <position position="120"/>
    </location>
</feature>
<accession>A0A059EZW0</accession>
<dbReference type="HOGENOM" id="CLU_2055183_0_0_1"/>
<dbReference type="OrthoDB" id="10390497at2759"/>
<dbReference type="Proteomes" id="UP000030655">
    <property type="component" value="Unassembled WGS sequence"/>
</dbReference>
<evidence type="ECO:0000313" key="1">
    <source>
        <dbReference type="EMBL" id="KCZ80289.1"/>
    </source>
</evidence>
<keyword evidence="2" id="KW-1185">Reference proteome</keyword>
<dbReference type="EMBL" id="KK365190">
    <property type="protein sequence ID" value="KCZ80289.1"/>
    <property type="molecule type" value="Genomic_DNA"/>
</dbReference>
<reference evidence="2" key="1">
    <citation type="submission" date="2013-02" db="EMBL/GenBank/DDBJ databases">
        <authorList>
            <consortium name="The Broad Institute Genome Sequencing Platform"/>
            <person name="Cuomo C."/>
            <person name="Becnel J."/>
            <person name="Sanscrainte N."/>
            <person name="Walker B."/>
            <person name="Young S.K."/>
            <person name="Zeng Q."/>
            <person name="Gargeya S."/>
            <person name="Fitzgerald M."/>
            <person name="Haas B."/>
            <person name="Abouelleil A."/>
            <person name="Alvarado L."/>
            <person name="Arachchi H.M."/>
            <person name="Berlin A.M."/>
            <person name="Chapman S.B."/>
            <person name="Dewar J."/>
            <person name="Goldberg J."/>
            <person name="Griggs A."/>
            <person name="Gujja S."/>
            <person name="Hansen M."/>
            <person name="Howarth C."/>
            <person name="Imamovic A."/>
            <person name="Larimer J."/>
            <person name="McCowan C."/>
            <person name="Murphy C."/>
            <person name="Neiman D."/>
            <person name="Pearson M."/>
            <person name="Priest M."/>
            <person name="Roberts A."/>
            <person name="Saif S."/>
            <person name="Shea T."/>
            <person name="Sisk P."/>
            <person name="Sykes S."/>
            <person name="Wortman J."/>
            <person name="Nusbaum C."/>
            <person name="Birren B."/>
        </authorList>
    </citation>
    <scope>NUCLEOTIDE SEQUENCE [LARGE SCALE GENOMIC DNA]</scope>
    <source>
        <strain evidence="2">PRA339</strain>
    </source>
</reference>
<evidence type="ECO:0000313" key="2">
    <source>
        <dbReference type="Proteomes" id="UP000030655"/>
    </source>
</evidence>
<dbReference type="VEuPathDB" id="MicrosporidiaDB:H312_02318"/>
<dbReference type="AlphaFoldDB" id="A0A059EZW0"/>
<reference evidence="1 2" key="2">
    <citation type="submission" date="2014-03" db="EMBL/GenBank/DDBJ databases">
        <title>The Genome Sequence of Anncaliia algerae insect isolate PRA339.</title>
        <authorList>
            <consortium name="The Broad Institute Genome Sequencing Platform"/>
            <consortium name="The Broad Institute Genome Sequencing Center for Infectious Disease"/>
            <person name="Cuomo C."/>
            <person name="Becnel J."/>
            <person name="Sanscrainte N."/>
            <person name="Walker B."/>
            <person name="Young S.K."/>
            <person name="Zeng Q."/>
            <person name="Gargeya S."/>
            <person name="Fitzgerald M."/>
            <person name="Haas B."/>
            <person name="Abouelleil A."/>
            <person name="Alvarado L."/>
            <person name="Arachchi H.M."/>
            <person name="Berlin A.M."/>
            <person name="Chapman S.B."/>
            <person name="Dewar J."/>
            <person name="Goldberg J."/>
            <person name="Griggs A."/>
            <person name="Gujja S."/>
            <person name="Hansen M."/>
            <person name="Howarth C."/>
            <person name="Imamovic A."/>
            <person name="Larimer J."/>
            <person name="McCowan C."/>
            <person name="Murphy C."/>
            <person name="Neiman D."/>
            <person name="Pearson M."/>
            <person name="Priest M."/>
            <person name="Roberts A."/>
            <person name="Saif S."/>
            <person name="Shea T."/>
            <person name="Sisk P."/>
            <person name="Sykes S."/>
            <person name="Wortman J."/>
            <person name="Nusbaum C."/>
            <person name="Birren B."/>
        </authorList>
    </citation>
    <scope>NUCLEOTIDE SEQUENCE [LARGE SCALE GENOMIC DNA]</scope>
    <source>
        <strain evidence="1 2">PRA339</strain>
    </source>
</reference>
<sequence>MYKDFNIIYKRFNIIYKNFNFKKPLNLPYMSNRNNFLEYQNNSLKSRKKRVPLTIEKLNLICNMSKQKLPISQISLSVDLSSVAIYKIINRYQMHIENGCSHETFLKKSGASKKNFRTLD</sequence>
<organism evidence="1 2">
    <name type="scientific">Anncaliia algerae PRA339</name>
    <dbReference type="NCBI Taxonomy" id="1288291"/>
    <lineage>
        <taxon>Eukaryota</taxon>
        <taxon>Fungi</taxon>
        <taxon>Fungi incertae sedis</taxon>
        <taxon>Microsporidia</taxon>
        <taxon>Tubulinosematoidea</taxon>
        <taxon>Tubulinosematidae</taxon>
        <taxon>Anncaliia</taxon>
    </lineage>
</organism>
<proteinExistence type="predicted"/>
<gene>
    <name evidence="1" type="ORF">H312_02318</name>
</gene>